<dbReference type="AlphaFoldDB" id="A0A3N5BS70"/>
<organism evidence="1 2">
    <name type="scientific">Abyssicoccus albus</name>
    <dbReference type="NCBI Taxonomy" id="1817405"/>
    <lineage>
        <taxon>Bacteria</taxon>
        <taxon>Bacillati</taxon>
        <taxon>Bacillota</taxon>
        <taxon>Bacilli</taxon>
        <taxon>Bacillales</taxon>
        <taxon>Abyssicoccaceae</taxon>
    </lineage>
</organism>
<dbReference type="InterPro" id="IPR023378">
    <property type="entry name" value="YheA/YmcA-like_dom_sf"/>
</dbReference>
<dbReference type="RefSeq" id="WP_123807423.1">
    <property type="nucleotide sequence ID" value="NZ_RKRK01000002.1"/>
</dbReference>
<proteinExistence type="predicted"/>
<dbReference type="PIRSF" id="PIRSF021287">
    <property type="entry name" value="Biofilm_formation_YmcA"/>
    <property type="match status" value="1"/>
</dbReference>
<gene>
    <name evidence="1" type="ORF">EDD62_0536</name>
</gene>
<dbReference type="Proteomes" id="UP000277108">
    <property type="component" value="Unassembled WGS sequence"/>
</dbReference>
<dbReference type="Pfam" id="PF06133">
    <property type="entry name" value="Com_YlbF"/>
    <property type="match status" value="1"/>
</dbReference>
<accession>A0A3N5BS70</accession>
<sequence length="139" mass="15685">MYTRDDIREQAIKLGQMISETEEVEQFKKCEAKIHENQNVREKMAGLKSLQKQAVNFQAYGKEKALKLTEEKLANIEKELDEIPIVDEFKASQTEVSEIMQMVSHAISQTVTDEIIKSTGGDVQYGITGAAVEHSSNHK</sequence>
<protein>
    <submittedName>
        <fullName evidence="1">Cell fate (Sporulation/competence/biofilm development) regulator YmcA (YheA/YmcA/DUF963 family)</fullName>
    </submittedName>
</protein>
<dbReference type="InterPro" id="IPR010368">
    <property type="entry name" value="Com_YlbF"/>
</dbReference>
<dbReference type="PANTHER" id="PTHR38448:SF1">
    <property type="entry name" value="YLBF FAMILY REGULATOR"/>
    <property type="match status" value="1"/>
</dbReference>
<dbReference type="Gene3D" id="1.20.1500.10">
    <property type="entry name" value="YheA/YmcA-like"/>
    <property type="match status" value="1"/>
</dbReference>
<evidence type="ECO:0000313" key="2">
    <source>
        <dbReference type="Proteomes" id="UP000277108"/>
    </source>
</evidence>
<name>A0A3N5BS70_9BACL</name>
<dbReference type="InterPro" id="IPR016783">
    <property type="entry name" value="Biofilm_formation_YmcA"/>
</dbReference>
<dbReference type="InterPro" id="IPR052767">
    <property type="entry name" value="Bact_com_dev_regulator"/>
</dbReference>
<dbReference type="SUPFAM" id="SSF158622">
    <property type="entry name" value="YheA/YmcA-like"/>
    <property type="match status" value="1"/>
</dbReference>
<reference evidence="1 2" key="1">
    <citation type="submission" date="2018-11" db="EMBL/GenBank/DDBJ databases">
        <title>Genomic Encyclopedia of Type Strains, Phase IV (KMG-IV): sequencing the most valuable type-strain genomes for metagenomic binning, comparative biology and taxonomic classification.</title>
        <authorList>
            <person name="Goeker M."/>
        </authorList>
    </citation>
    <scope>NUCLEOTIDE SEQUENCE [LARGE SCALE GENOMIC DNA]</scope>
    <source>
        <strain evidence="1 2">DSM 29158</strain>
    </source>
</reference>
<dbReference type="OrthoDB" id="2167788at2"/>
<dbReference type="PANTHER" id="PTHR38448">
    <property type="entry name" value="REGULATORY PROTEIN YLBF-RELATED"/>
    <property type="match status" value="1"/>
</dbReference>
<dbReference type="EMBL" id="RKRK01000002">
    <property type="protein sequence ID" value="RPF57900.1"/>
    <property type="molecule type" value="Genomic_DNA"/>
</dbReference>
<evidence type="ECO:0000313" key="1">
    <source>
        <dbReference type="EMBL" id="RPF57900.1"/>
    </source>
</evidence>
<keyword evidence="2" id="KW-1185">Reference proteome</keyword>
<comment type="caution">
    <text evidence="1">The sequence shown here is derived from an EMBL/GenBank/DDBJ whole genome shotgun (WGS) entry which is preliminary data.</text>
</comment>